<dbReference type="Gene3D" id="3.20.20.10">
    <property type="entry name" value="Alanine racemase"/>
    <property type="match status" value="1"/>
</dbReference>
<evidence type="ECO:0000256" key="3">
    <source>
        <dbReference type="PIRSR" id="PIRSR004848-1"/>
    </source>
</evidence>
<organism evidence="6">
    <name type="scientific">Caldithrix abyssi</name>
    <dbReference type="NCBI Taxonomy" id="187145"/>
    <lineage>
        <taxon>Bacteria</taxon>
        <taxon>Pseudomonadati</taxon>
        <taxon>Calditrichota</taxon>
        <taxon>Calditrichia</taxon>
        <taxon>Calditrichales</taxon>
        <taxon>Calditrichaceae</taxon>
        <taxon>Caldithrix</taxon>
    </lineage>
</organism>
<evidence type="ECO:0000256" key="2">
    <source>
        <dbReference type="HAMAP-Rule" id="MF_02087"/>
    </source>
</evidence>
<dbReference type="CDD" id="cd00635">
    <property type="entry name" value="PLPDE_III_YBL036c_like"/>
    <property type="match status" value="1"/>
</dbReference>
<feature type="modified residue" description="N6-(pyridoxal phosphate)lysine" evidence="2 3">
    <location>
        <position position="35"/>
    </location>
</feature>
<sequence length="229" mass="25843">MELAKAYNQLLQRVQAACKRVGRNTSDIRLVAVSKTVGTDIIRQAYELGIRDFGENRAQDLRDKAGLLPGDINWHFIGHLQTNKIKYVAPKAVLIHSLDSWELACAISDYCKKHNLTVQALMQVNTSGEVSKYGLPAEQAEEIFLRIYKELPNIRLRGLMTMAPLTEDKSVIRQTFRKLKQLQEKLDSQVPTGNADILSMGMTHDFEIAIEEGSTMIRIGTALFGTRRR</sequence>
<dbReference type="SUPFAM" id="SSF51419">
    <property type="entry name" value="PLP-binding barrel"/>
    <property type="match status" value="1"/>
</dbReference>
<evidence type="ECO:0000256" key="4">
    <source>
        <dbReference type="RuleBase" id="RU004514"/>
    </source>
</evidence>
<proteinExistence type="inferred from homology"/>
<dbReference type="InterPro" id="IPR011078">
    <property type="entry name" value="PyrdxlP_homeostasis"/>
</dbReference>
<dbReference type="EMBL" id="DRQG01000066">
    <property type="protein sequence ID" value="HGY55440.1"/>
    <property type="molecule type" value="Genomic_DNA"/>
</dbReference>
<dbReference type="AlphaFoldDB" id="A0A7V4TZY2"/>
<protein>
    <recommendedName>
        <fullName evidence="2">Pyridoxal phosphate homeostasis protein</fullName>
        <shortName evidence="2">PLP homeostasis protein</shortName>
    </recommendedName>
</protein>
<evidence type="ECO:0000256" key="1">
    <source>
        <dbReference type="ARBA" id="ARBA00022898"/>
    </source>
</evidence>
<dbReference type="InterPro" id="IPR001608">
    <property type="entry name" value="Ala_racemase_N"/>
</dbReference>
<dbReference type="InterPro" id="IPR029066">
    <property type="entry name" value="PLP-binding_barrel"/>
</dbReference>
<accession>A0A7V4TZY2</accession>
<dbReference type="GO" id="GO:0030170">
    <property type="term" value="F:pyridoxal phosphate binding"/>
    <property type="evidence" value="ECO:0007669"/>
    <property type="project" value="UniProtKB-UniRule"/>
</dbReference>
<comment type="caution">
    <text evidence="6">The sequence shown here is derived from an EMBL/GenBank/DDBJ whole genome shotgun (WGS) entry which is preliminary data.</text>
</comment>
<dbReference type="HAMAP" id="MF_02087">
    <property type="entry name" value="PLP_homeostasis"/>
    <property type="match status" value="1"/>
</dbReference>
<comment type="similarity">
    <text evidence="2 4">Belongs to the pyridoxal phosphate-binding protein YggS/PROSC family.</text>
</comment>
<keyword evidence="1 2" id="KW-0663">Pyridoxal phosphate</keyword>
<gene>
    <name evidence="6" type="ORF">ENK44_07060</name>
</gene>
<comment type="cofactor">
    <cofactor evidence="3">
        <name>pyridoxal 5'-phosphate</name>
        <dbReference type="ChEBI" id="CHEBI:597326"/>
    </cofactor>
</comment>
<dbReference type="PANTHER" id="PTHR10146">
    <property type="entry name" value="PROLINE SYNTHETASE CO-TRANSCRIBED BACTERIAL HOMOLOG PROTEIN"/>
    <property type="match status" value="1"/>
</dbReference>
<evidence type="ECO:0000313" key="6">
    <source>
        <dbReference type="EMBL" id="HGY55440.1"/>
    </source>
</evidence>
<dbReference type="Pfam" id="PF01168">
    <property type="entry name" value="Ala_racemase_N"/>
    <property type="match status" value="1"/>
</dbReference>
<dbReference type="FunFam" id="3.20.20.10:FF:000018">
    <property type="entry name" value="Pyridoxal phosphate homeostasis protein"/>
    <property type="match status" value="1"/>
</dbReference>
<dbReference type="PIRSF" id="PIRSF004848">
    <property type="entry name" value="YBL036c_PLPDEIII"/>
    <property type="match status" value="1"/>
</dbReference>
<reference evidence="6" key="1">
    <citation type="journal article" date="2020" name="mSystems">
        <title>Genome- and Community-Level Interaction Insights into Carbon Utilization and Element Cycling Functions of Hydrothermarchaeota in Hydrothermal Sediment.</title>
        <authorList>
            <person name="Zhou Z."/>
            <person name="Liu Y."/>
            <person name="Xu W."/>
            <person name="Pan J."/>
            <person name="Luo Z.H."/>
            <person name="Li M."/>
        </authorList>
    </citation>
    <scope>NUCLEOTIDE SEQUENCE [LARGE SCALE GENOMIC DNA]</scope>
    <source>
        <strain evidence="6">HyVt-577</strain>
    </source>
</reference>
<dbReference type="PROSITE" id="PS01211">
    <property type="entry name" value="UPF0001"/>
    <property type="match status" value="1"/>
</dbReference>
<dbReference type="Proteomes" id="UP000885779">
    <property type="component" value="Unassembled WGS sequence"/>
</dbReference>
<dbReference type="NCBIfam" id="TIGR00044">
    <property type="entry name" value="YggS family pyridoxal phosphate-dependent enzyme"/>
    <property type="match status" value="1"/>
</dbReference>
<name>A0A7V4TZY2_CALAY</name>
<evidence type="ECO:0000259" key="5">
    <source>
        <dbReference type="Pfam" id="PF01168"/>
    </source>
</evidence>
<feature type="domain" description="Alanine racemase N-terminal" evidence="5">
    <location>
        <begin position="11"/>
        <end position="227"/>
    </location>
</feature>
<dbReference type="PANTHER" id="PTHR10146:SF14">
    <property type="entry name" value="PYRIDOXAL PHOSPHATE HOMEOSTASIS PROTEIN"/>
    <property type="match status" value="1"/>
</dbReference>
<comment type="function">
    <text evidence="2">Pyridoxal 5'-phosphate (PLP)-binding protein, which is involved in PLP homeostasis.</text>
</comment>